<dbReference type="PANTHER" id="PTHR46599:SF6">
    <property type="entry name" value="DUAL SPECIFICITY PHOSPHATASE 26"/>
    <property type="match status" value="1"/>
</dbReference>
<gene>
    <name evidence="2" type="ORF">OVA965_LOCUS31898</name>
    <name evidence="3" type="ORF">TMI583_LOCUS32744</name>
</gene>
<dbReference type="InterPro" id="IPR029526">
    <property type="entry name" value="PGBD"/>
</dbReference>
<sequence length="287" mass="33399">PKRKISQANIVKQRQGVGRRATNIQTLKEAFQLFITQDMVEIIVRETNNRARKVTEEWNARNPDKQYRWSDTDSDEIWAFIGLLILSGVQRSRHEKLGELWSMYNGRPIYRVTMSECRMNNLLRFCRFDDSMSRDERIRTDKLAPIRELWKMLLSQLETCYVPGGSLTVDEQLVSTWDRCNFRQYMPKKPGKYGIKIFWCCDSSNGYPLKGEVYLGRQSQAASTGSSKDRIKNLIKRLINPWINSGRTVTMDNYFTSADLAEDLLGVQTTIVGTIRKNKPDIPRELQ</sequence>
<comment type="caution">
    <text evidence="3">The sequence shown here is derived from an EMBL/GenBank/DDBJ whole genome shotgun (WGS) entry which is preliminary data.</text>
</comment>
<organism evidence="3 4">
    <name type="scientific">Didymodactylos carnosus</name>
    <dbReference type="NCBI Taxonomy" id="1234261"/>
    <lineage>
        <taxon>Eukaryota</taxon>
        <taxon>Metazoa</taxon>
        <taxon>Spiralia</taxon>
        <taxon>Gnathifera</taxon>
        <taxon>Rotifera</taxon>
        <taxon>Eurotatoria</taxon>
        <taxon>Bdelloidea</taxon>
        <taxon>Philodinida</taxon>
        <taxon>Philodinidae</taxon>
        <taxon>Didymodactylos</taxon>
    </lineage>
</organism>
<dbReference type="EMBL" id="CAJOBA010046081">
    <property type="protein sequence ID" value="CAF4184964.1"/>
    <property type="molecule type" value="Genomic_DNA"/>
</dbReference>
<proteinExistence type="predicted"/>
<dbReference type="Proteomes" id="UP000682733">
    <property type="component" value="Unassembled WGS sequence"/>
</dbReference>
<protein>
    <recommendedName>
        <fullName evidence="1">PiggyBac transposable element-derived protein domain-containing protein</fullName>
    </recommendedName>
</protein>
<evidence type="ECO:0000313" key="2">
    <source>
        <dbReference type="EMBL" id="CAF1376219.1"/>
    </source>
</evidence>
<name>A0A8S2RTE0_9BILA</name>
<dbReference type="AlphaFoldDB" id="A0A8S2RTE0"/>
<feature type="domain" description="PiggyBac transposable element-derived protein" evidence="1">
    <location>
        <begin position="29"/>
        <end position="286"/>
    </location>
</feature>
<dbReference type="PANTHER" id="PTHR46599">
    <property type="entry name" value="PIGGYBAC TRANSPOSABLE ELEMENT-DERIVED PROTEIN 4"/>
    <property type="match status" value="1"/>
</dbReference>
<feature type="non-terminal residue" evidence="3">
    <location>
        <position position="1"/>
    </location>
</feature>
<dbReference type="Proteomes" id="UP000677228">
    <property type="component" value="Unassembled WGS sequence"/>
</dbReference>
<reference evidence="3" key="1">
    <citation type="submission" date="2021-02" db="EMBL/GenBank/DDBJ databases">
        <authorList>
            <person name="Nowell W R."/>
        </authorList>
    </citation>
    <scope>NUCLEOTIDE SEQUENCE</scope>
</reference>
<evidence type="ECO:0000313" key="3">
    <source>
        <dbReference type="EMBL" id="CAF4184964.1"/>
    </source>
</evidence>
<dbReference type="EMBL" id="CAJNOK010024403">
    <property type="protein sequence ID" value="CAF1376219.1"/>
    <property type="molecule type" value="Genomic_DNA"/>
</dbReference>
<accession>A0A8S2RTE0</accession>
<evidence type="ECO:0000259" key="1">
    <source>
        <dbReference type="Pfam" id="PF13843"/>
    </source>
</evidence>
<evidence type="ECO:0000313" key="4">
    <source>
        <dbReference type="Proteomes" id="UP000682733"/>
    </source>
</evidence>
<dbReference type="Pfam" id="PF13843">
    <property type="entry name" value="DDE_Tnp_1_7"/>
    <property type="match status" value="1"/>
</dbReference>